<sequence length="137" mass="15686">MGFIELKVVSCKQVTACNFFQKLSIYVSVSIINDGNSKTNDQRQRISTDTEGDGNPEWNQEMRFDLEEDGGKVRVPVKEMVEESRGGIVRFVNYHIDNNNSNKIYYPRVEVESSLLTMAENNYQTLYNSVSGIEFLN</sequence>
<dbReference type="InterPro" id="IPR000008">
    <property type="entry name" value="C2_dom"/>
</dbReference>
<protein>
    <recommendedName>
        <fullName evidence="2">C2 domain-containing protein</fullName>
    </recommendedName>
</protein>
<proteinExistence type="predicted"/>
<dbReference type="InterPro" id="IPR035892">
    <property type="entry name" value="C2_domain_sf"/>
</dbReference>
<dbReference type="Gene3D" id="2.60.40.150">
    <property type="entry name" value="C2 domain"/>
    <property type="match status" value="1"/>
</dbReference>
<dbReference type="Proteomes" id="UP001159364">
    <property type="component" value="Linkage Group LG08"/>
</dbReference>
<evidence type="ECO:0000259" key="2">
    <source>
        <dbReference type="PROSITE" id="PS50004"/>
    </source>
</evidence>
<feature type="domain" description="C2" evidence="2">
    <location>
        <begin position="1"/>
        <end position="128"/>
    </location>
</feature>
<dbReference type="PROSITE" id="PS50004">
    <property type="entry name" value="C2"/>
    <property type="match status" value="1"/>
</dbReference>
<dbReference type="EMBL" id="JAIWQS010000008">
    <property type="protein sequence ID" value="KAJ8900167.1"/>
    <property type="molecule type" value="Genomic_DNA"/>
</dbReference>
<reference evidence="3 4" key="1">
    <citation type="submission" date="2021-09" db="EMBL/GenBank/DDBJ databases">
        <title>Genomic insights and catalytic innovation underlie evolution of tropane alkaloids biosynthesis.</title>
        <authorList>
            <person name="Wang Y.-J."/>
            <person name="Tian T."/>
            <person name="Huang J.-P."/>
            <person name="Huang S.-X."/>
        </authorList>
    </citation>
    <scope>NUCLEOTIDE SEQUENCE [LARGE SCALE GENOMIC DNA]</scope>
    <source>
        <strain evidence="3">KIB-2018</strain>
        <tissue evidence="3">Leaf</tissue>
    </source>
</reference>
<feature type="region of interest" description="Disordered" evidence="1">
    <location>
        <begin position="37"/>
        <end position="58"/>
    </location>
</feature>
<keyword evidence="4" id="KW-1185">Reference proteome</keyword>
<dbReference type="AlphaFoldDB" id="A0AAV8UFU2"/>
<organism evidence="3 4">
    <name type="scientific">Erythroxylum novogranatense</name>
    <dbReference type="NCBI Taxonomy" id="1862640"/>
    <lineage>
        <taxon>Eukaryota</taxon>
        <taxon>Viridiplantae</taxon>
        <taxon>Streptophyta</taxon>
        <taxon>Embryophyta</taxon>
        <taxon>Tracheophyta</taxon>
        <taxon>Spermatophyta</taxon>
        <taxon>Magnoliopsida</taxon>
        <taxon>eudicotyledons</taxon>
        <taxon>Gunneridae</taxon>
        <taxon>Pentapetalae</taxon>
        <taxon>rosids</taxon>
        <taxon>fabids</taxon>
        <taxon>Malpighiales</taxon>
        <taxon>Erythroxylaceae</taxon>
        <taxon>Erythroxylum</taxon>
    </lineage>
</organism>
<dbReference type="PANTHER" id="PTHR32246">
    <property type="entry name" value="INGRESSION PROTEIN FIC1"/>
    <property type="match status" value="1"/>
</dbReference>
<accession>A0AAV8UFU2</accession>
<evidence type="ECO:0000313" key="4">
    <source>
        <dbReference type="Proteomes" id="UP001159364"/>
    </source>
</evidence>
<dbReference type="Pfam" id="PF00168">
    <property type="entry name" value="C2"/>
    <property type="match status" value="1"/>
</dbReference>
<dbReference type="SUPFAM" id="SSF49562">
    <property type="entry name" value="C2 domain (Calcium/lipid-binding domain, CaLB)"/>
    <property type="match status" value="1"/>
</dbReference>
<evidence type="ECO:0000313" key="3">
    <source>
        <dbReference type="EMBL" id="KAJ8900167.1"/>
    </source>
</evidence>
<dbReference type="PANTHER" id="PTHR32246:SF169">
    <property type="entry name" value="PROTEIN SRC2-LIKE"/>
    <property type="match status" value="1"/>
</dbReference>
<comment type="caution">
    <text evidence="3">The sequence shown here is derived from an EMBL/GenBank/DDBJ whole genome shotgun (WGS) entry which is preliminary data.</text>
</comment>
<gene>
    <name evidence="3" type="ORF">K2173_024807</name>
</gene>
<evidence type="ECO:0000256" key="1">
    <source>
        <dbReference type="SAM" id="MobiDB-lite"/>
    </source>
</evidence>
<name>A0AAV8UFU2_9ROSI</name>